<dbReference type="SUPFAM" id="SSF52266">
    <property type="entry name" value="SGNH hydrolase"/>
    <property type="match status" value="1"/>
</dbReference>
<keyword evidence="2" id="KW-0378">Hydrolase</keyword>
<protein>
    <submittedName>
        <fullName evidence="2">SGNH/GDSL hydrolase family protein</fullName>
    </submittedName>
</protein>
<dbReference type="InterPro" id="IPR013830">
    <property type="entry name" value="SGNH_hydro"/>
</dbReference>
<dbReference type="PANTHER" id="PTHR30383">
    <property type="entry name" value="THIOESTERASE 1/PROTEASE 1/LYSOPHOSPHOLIPASE L1"/>
    <property type="match status" value="1"/>
</dbReference>
<name>A0A927D3E4_9RHOB</name>
<sequence length="254" mass="27718">MRTGCACKASAAGDPVFQFATRLVLSPLLIAQALGVRRIAQILPEATGPRDGVTGTGEALRLRIIGDSSAAGVGASIQDEALLGQLTSHLGKQFEVSWHLDAITGATTRSTLERLNSATPTRTDIIVLALGVNDATRLIPPARWLKRHRALLDRLRTLYQPRHIYLSGMPPLGRFPLLPQPLRWTLGQQATAIDNVQIRHAARVDDLTHVPFDLDLDPDLMASDGFHPNPRLYAIWGEGLANRIRSDWPGLNSQ</sequence>
<evidence type="ECO:0000259" key="1">
    <source>
        <dbReference type="Pfam" id="PF13472"/>
    </source>
</evidence>
<dbReference type="PANTHER" id="PTHR30383:SF5">
    <property type="entry name" value="SGNH HYDROLASE-TYPE ESTERASE DOMAIN-CONTAINING PROTEIN"/>
    <property type="match status" value="1"/>
</dbReference>
<evidence type="ECO:0000313" key="2">
    <source>
        <dbReference type="EMBL" id="MBD3664295.1"/>
    </source>
</evidence>
<dbReference type="Proteomes" id="UP000635142">
    <property type="component" value="Unassembled WGS sequence"/>
</dbReference>
<organism evidence="2 3">
    <name type="scientific">Sulfitobacter aestuariivivens</name>
    <dbReference type="NCBI Taxonomy" id="2766981"/>
    <lineage>
        <taxon>Bacteria</taxon>
        <taxon>Pseudomonadati</taxon>
        <taxon>Pseudomonadota</taxon>
        <taxon>Alphaproteobacteria</taxon>
        <taxon>Rhodobacterales</taxon>
        <taxon>Roseobacteraceae</taxon>
        <taxon>Sulfitobacter</taxon>
    </lineage>
</organism>
<reference evidence="2" key="1">
    <citation type="submission" date="2020-08" db="EMBL/GenBank/DDBJ databases">
        <title>Sulfitobacter aestuariivivens sp. nov., isolated from a tidal flat.</title>
        <authorList>
            <person name="Park S."/>
            <person name="Yoon J.-H."/>
        </authorList>
    </citation>
    <scope>NUCLEOTIDE SEQUENCE</scope>
    <source>
        <strain evidence="2">TSTF-M16</strain>
    </source>
</reference>
<feature type="domain" description="SGNH hydrolase-type esterase" evidence="1">
    <location>
        <begin position="65"/>
        <end position="235"/>
    </location>
</feature>
<dbReference type="Pfam" id="PF13472">
    <property type="entry name" value="Lipase_GDSL_2"/>
    <property type="match status" value="1"/>
</dbReference>
<dbReference type="CDD" id="cd01836">
    <property type="entry name" value="FeeA_FeeB_like"/>
    <property type="match status" value="1"/>
</dbReference>
<accession>A0A927D3E4</accession>
<proteinExistence type="predicted"/>
<dbReference type="Gene3D" id="3.40.50.1110">
    <property type="entry name" value="SGNH hydrolase"/>
    <property type="match status" value="1"/>
</dbReference>
<dbReference type="GO" id="GO:0004622">
    <property type="term" value="F:phosphatidylcholine lysophospholipase activity"/>
    <property type="evidence" value="ECO:0007669"/>
    <property type="project" value="TreeGrafter"/>
</dbReference>
<gene>
    <name evidence="2" type="ORF">H9Q16_10210</name>
</gene>
<evidence type="ECO:0000313" key="3">
    <source>
        <dbReference type="Proteomes" id="UP000635142"/>
    </source>
</evidence>
<keyword evidence="3" id="KW-1185">Reference proteome</keyword>
<dbReference type="EMBL" id="JACTAG010000002">
    <property type="protein sequence ID" value="MBD3664295.1"/>
    <property type="molecule type" value="Genomic_DNA"/>
</dbReference>
<dbReference type="InterPro" id="IPR036514">
    <property type="entry name" value="SGNH_hydro_sf"/>
</dbReference>
<dbReference type="InterPro" id="IPR051532">
    <property type="entry name" value="Ester_Hydrolysis_Enzymes"/>
</dbReference>
<comment type="caution">
    <text evidence="2">The sequence shown here is derived from an EMBL/GenBank/DDBJ whole genome shotgun (WGS) entry which is preliminary data.</text>
</comment>
<dbReference type="RefSeq" id="WP_191075336.1">
    <property type="nucleotide sequence ID" value="NZ_JACTAG010000002.1"/>
</dbReference>
<dbReference type="AlphaFoldDB" id="A0A927D3E4"/>